<sequence>MVIEIDKNVFKERDFKGLNFFLQLCTYKNRYEVFAEINEELLNSNGYKRLDNDDQLLLRANYDSLATNQLIESDVFLSPKYIVTTEILEDKNKFTIDEAIRFFIQPISIILENSKNDAYFINAIFKHFSDDNRIENHLQNNWIQFENAGGCDNIINFIEGKKQSFNALPKTDKNKYLRCFVLMDSDKLHPSDKLKGNKLKTLKHLVGNNISRHILRKRSIENYVPIEAILNLGSSYNAWINLYGVLSNLQKDYFSIEKGLCGLDNNQQPKKTKRQINHETNSLFDNVMTEPFNENKLINGLKHQGYGNFKENFPKLFELDVVNKNALDARVNSNEFEKIIQKINKLL</sequence>
<evidence type="ECO:0000313" key="2">
    <source>
        <dbReference type="Proteomes" id="UP000830454"/>
    </source>
</evidence>
<organism evidence="1 2">
    <name type="scientific">Flavobacterium sediminilitoris</name>
    <dbReference type="NCBI Taxonomy" id="2024526"/>
    <lineage>
        <taxon>Bacteria</taxon>
        <taxon>Pseudomonadati</taxon>
        <taxon>Bacteroidota</taxon>
        <taxon>Flavobacteriia</taxon>
        <taxon>Flavobacteriales</taxon>
        <taxon>Flavobacteriaceae</taxon>
        <taxon>Flavobacterium</taxon>
    </lineage>
</organism>
<protein>
    <submittedName>
        <fullName evidence="1">Uncharacterized protein</fullName>
    </submittedName>
</protein>
<evidence type="ECO:0000313" key="1">
    <source>
        <dbReference type="EMBL" id="UOX33796.1"/>
    </source>
</evidence>
<dbReference type="EMBL" id="CP090145">
    <property type="protein sequence ID" value="UOX33796.1"/>
    <property type="molecule type" value="Genomic_DNA"/>
</dbReference>
<proteinExistence type="predicted"/>
<gene>
    <name evidence="1" type="ORF">LXD69_17395</name>
</gene>
<reference evidence="1" key="1">
    <citation type="submission" date="2021-12" db="EMBL/GenBank/DDBJ databases">
        <authorList>
            <person name="Cha I.-T."/>
            <person name="Lee K.-E."/>
            <person name="Park S.-J."/>
        </authorList>
    </citation>
    <scope>NUCLEOTIDE SEQUENCE</scope>
    <source>
        <strain evidence="1">YSM-43</strain>
    </source>
</reference>
<dbReference type="Proteomes" id="UP000830454">
    <property type="component" value="Chromosome"/>
</dbReference>
<reference evidence="1" key="2">
    <citation type="submission" date="2022-04" db="EMBL/GenBank/DDBJ databases">
        <title>Complete Genome Sequence of Flavobacterium sediminilitoris YSM-43, Isolated from a Tidal Sediment.</title>
        <authorList>
            <person name="Lee P.A."/>
        </authorList>
    </citation>
    <scope>NUCLEOTIDE SEQUENCE</scope>
    <source>
        <strain evidence="1">YSM-43</strain>
    </source>
</reference>
<keyword evidence="2" id="KW-1185">Reference proteome</keyword>
<dbReference type="RefSeq" id="WP_246916325.1">
    <property type="nucleotide sequence ID" value="NZ_CP090145.1"/>
</dbReference>
<accession>A0ABY4HNF2</accession>
<name>A0ABY4HNF2_9FLAO</name>